<evidence type="ECO:0000313" key="2">
    <source>
        <dbReference type="EMBL" id="NDU96542.1"/>
    </source>
</evidence>
<gene>
    <name evidence="2" type="ORF">GK108_16795</name>
</gene>
<accession>A0A6L9LAU6</accession>
<dbReference type="Gene3D" id="3.40.50.1010">
    <property type="entry name" value="5'-nuclease"/>
    <property type="match status" value="1"/>
</dbReference>
<dbReference type="AlphaFoldDB" id="A0A6L9LAU6"/>
<keyword evidence="3" id="KW-1185">Reference proteome</keyword>
<proteinExistence type="predicted"/>
<dbReference type="RefSeq" id="WP_163950869.1">
    <property type="nucleotide sequence ID" value="NZ_JAAFZH010000007.1"/>
</dbReference>
<dbReference type="InterPro" id="IPR002716">
    <property type="entry name" value="PIN_dom"/>
</dbReference>
<comment type="caution">
    <text evidence="2">The sequence shown here is derived from an EMBL/GenBank/DDBJ whole genome shotgun (WGS) entry which is preliminary data.</text>
</comment>
<evidence type="ECO:0000313" key="3">
    <source>
        <dbReference type="Proteomes" id="UP000474175"/>
    </source>
</evidence>
<sequence>MIIIVDTNILVSACISTNNKISEILLDPSPSLKLISCYYAFAELFKHQEKIVKLAKQPADQVSIILYTLLRQIEFYNESIIQEDYWAKADQLTAGVDAKDISFVALALQKAGTLWTGDKKLTNHLKAEGFNQVINTAELYEILGTRQ</sequence>
<feature type="domain" description="PIN" evidence="1">
    <location>
        <begin position="4"/>
        <end position="122"/>
    </location>
</feature>
<dbReference type="Pfam" id="PF10130">
    <property type="entry name" value="PIN_2"/>
    <property type="match status" value="1"/>
</dbReference>
<name>A0A6L9LAU6_9BACT</name>
<dbReference type="EMBL" id="JAAFZH010000007">
    <property type="protein sequence ID" value="NDU96542.1"/>
    <property type="molecule type" value="Genomic_DNA"/>
</dbReference>
<dbReference type="InterPro" id="IPR029060">
    <property type="entry name" value="PIN-like_dom_sf"/>
</dbReference>
<reference evidence="2 3" key="1">
    <citation type="submission" date="2020-02" db="EMBL/GenBank/DDBJ databases">
        <title>Draft genome sequence of two Spirosoma agri KCTC 52727 and Spirosoma terrae KCTC 52035.</title>
        <authorList>
            <person name="Rojas J."/>
            <person name="Ambika Manirajan B."/>
            <person name="Suarez C."/>
            <person name="Ratering S."/>
            <person name="Schnell S."/>
        </authorList>
    </citation>
    <scope>NUCLEOTIDE SEQUENCE [LARGE SCALE GENOMIC DNA]</scope>
    <source>
        <strain evidence="2 3">KCTC 52035</strain>
    </source>
</reference>
<dbReference type="Proteomes" id="UP000474175">
    <property type="component" value="Unassembled WGS sequence"/>
</dbReference>
<organism evidence="2 3">
    <name type="scientific">Spirosoma terrae</name>
    <dbReference type="NCBI Taxonomy" id="1968276"/>
    <lineage>
        <taxon>Bacteria</taxon>
        <taxon>Pseudomonadati</taxon>
        <taxon>Bacteroidota</taxon>
        <taxon>Cytophagia</taxon>
        <taxon>Cytophagales</taxon>
        <taxon>Cytophagaceae</taxon>
        <taxon>Spirosoma</taxon>
    </lineage>
</organism>
<dbReference type="SUPFAM" id="SSF88723">
    <property type="entry name" value="PIN domain-like"/>
    <property type="match status" value="1"/>
</dbReference>
<evidence type="ECO:0000259" key="1">
    <source>
        <dbReference type="Pfam" id="PF10130"/>
    </source>
</evidence>
<protein>
    <recommendedName>
        <fullName evidence="1">PIN domain-containing protein</fullName>
    </recommendedName>
</protein>